<evidence type="ECO:0000313" key="1">
    <source>
        <dbReference type="EMBL" id="GLS26735.1"/>
    </source>
</evidence>
<comment type="caution">
    <text evidence="1">The sequence shown here is derived from an EMBL/GenBank/DDBJ whole genome shotgun (WGS) entry which is preliminary data.</text>
</comment>
<keyword evidence="1" id="KW-0808">Transferase</keyword>
<reference evidence="1 2" key="1">
    <citation type="journal article" date="2014" name="Int. J. Syst. Evol. Microbiol.">
        <title>Complete genome sequence of Corynebacterium casei LMG S-19264T (=DSM 44701T), isolated from a smear-ripened cheese.</title>
        <authorList>
            <consortium name="US DOE Joint Genome Institute (JGI-PGF)"/>
            <person name="Walter F."/>
            <person name="Albersmeier A."/>
            <person name="Kalinowski J."/>
            <person name="Ruckert C."/>
        </authorList>
    </citation>
    <scope>NUCLEOTIDE SEQUENCE [LARGE SCALE GENOMIC DNA]</scope>
    <source>
        <strain evidence="1 2">NBRC 110095</strain>
    </source>
</reference>
<name>A0AA37WMY9_9GAMM</name>
<gene>
    <name evidence="1" type="ORF">GCM10007877_24530</name>
</gene>
<dbReference type="Pfam" id="PF13692">
    <property type="entry name" value="Glyco_trans_1_4"/>
    <property type="match status" value="1"/>
</dbReference>
<dbReference type="RefSeq" id="WP_232595650.1">
    <property type="nucleotide sequence ID" value="NZ_BSPD01000059.1"/>
</dbReference>
<sequence>MESAVSVDKAIFKTGVVIGWVWPEPTSSAAGSHVLSILDVLKESCEELWFVSSAQPGERAADLSSLGIHSRTITLNCSSFDDFLLDVKPDVVMFDRFMMEEQYGWRVQKNCPDALRILDTEDLQCLRGARQSAYKQQRDVRPEDYRSDLVLRELASIYRSDLSLMISEAEIRFLHTEFQVPDYLLHYFPLLVSDDRLQQVQTTLTPFEARSGFCCIGNFRHAPNWDSVLWLRELWPEIRRCLPTAELSVYGAYLPPKAKALDNAKIGFHVKGWVPDAYAAVSQARVCLAPLRFGAGLKGKMIDAMCAGTPIVTTTIGAEGFLAEGEFDWPGVVVDDPSGLVDAAVALYQQPERWKVAQQCGVNLLSERFQEGWHQQALQQAIREAEQEKRRRRLKNIVGAMLRHHHQASTQYLSQWIEAKTRLEAQQASSN</sequence>
<dbReference type="Gene3D" id="3.40.50.2000">
    <property type="entry name" value="Glycogen Phosphorylase B"/>
    <property type="match status" value="1"/>
</dbReference>
<organism evidence="1 2">
    <name type="scientific">Marinibactrum halimedae</name>
    <dbReference type="NCBI Taxonomy" id="1444977"/>
    <lineage>
        <taxon>Bacteria</taxon>
        <taxon>Pseudomonadati</taxon>
        <taxon>Pseudomonadota</taxon>
        <taxon>Gammaproteobacteria</taxon>
        <taxon>Cellvibrionales</taxon>
        <taxon>Cellvibrionaceae</taxon>
        <taxon>Marinibactrum</taxon>
    </lineage>
</organism>
<protein>
    <submittedName>
        <fullName evidence="1">Glycosyl transferase</fullName>
    </submittedName>
</protein>
<dbReference type="GO" id="GO:0016740">
    <property type="term" value="F:transferase activity"/>
    <property type="evidence" value="ECO:0007669"/>
    <property type="project" value="UniProtKB-KW"/>
</dbReference>
<proteinExistence type="predicted"/>
<evidence type="ECO:0000313" key="2">
    <source>
        <dbReference type="Proteomes" id="UP001156870"/>
    </source>
</evidence>
<dbReference type="AlphaFoldDB" id="A0AA37WMY9"/>
<keyword evidence="2" id="KW-1185">Reference proteome</keyword>
<dbReference type="EMBL" id="BSPD01000059">
    <property type="protein sequence ID" value="GLS26735.1"/>
    <property type="molecule type" value="Genomic_DNA"/>
</dbReference>
<dbReference type="Proteomes" id="UP001156870">
    <property type="component" value="Unassembled WGS sequence"/>
</dbReference>
<accession>A0AA37WMY9</accession>
<dbReference type="SUPFAM" id="SSF53756">
    <property type="entry name" value="UDP-Glycosyltransferase/glycogen phosphorylase"/>
    <property type="match status" value="1"/>
</dbReference>